<feature type="transmembrane region" description="Helical" evidence="1">
    <location>
        <begin position="16"/>
        <end position="37"/>
    </location>
</feature>
<reference evidence="5 8" key="3">
    <citation type="submission" date="2019-10" db="EMBL/GenBank/DDBJ databases">
        <authorList>
            <person name="Karimi E."/>
        </authorList>
    </citation>
    <scope>NUCLEOTIDE SEQUENCE [LARGE SCALE GENOMIC DNA]</scope>
    <source>
        <strain evidence="5">Acinetobacter sp. 8BE</strain>
    </source>
</reference>
<organism evidence="5 8">
    <name type="scientific">Acinetobacter proteolyticus</name>
    <dbReference type="NCBI Taxonomy" id="1776741"/>
    <lineage>
        <taxon>Bacteria</taxon>
        <taxon>Pseudomonadati</taxon>
        <taxon>Pseudomonadota</taxon>
        <taxon>Gammaproteobacteria</taxon>
        <taxon>Moraxellales</taxon>
        <taxon>Moraxellaceae</taxon>
        <taxon>Acinetobacter</taxon>
    </lineage>
</organism>
<gene>
    <name evidence="5" type="ORF">ACI8B_50246</name>
    <name evidence="4" type="ORF">CW311_03690</name>
    <name evidence="3" type="ORF">F993_00251</name>
</gene>
<proteinExistence type="predicted"/>
<feature type="domain" description="YdbS-like PH" evidence="2">
    <location>
        <begin position="44"/>
        <end position="115"/>
    </location>
</feature>
<reference evidence="4 7" key="2">
    <citation type="submission" date="2017-12" db="EMBL/GenBank/DDBJ databases">
        <title>Draft Genome sequences of multiple microbial strains isolated from spacecraft associated surfaces.</title>
        <authorList>
            <person name="Seuylemezian A."/>
            <person name="Vaishampayan P."/>
            <person name="Venkateswaran K."/>
        </authorList>
    </citation>
    <scope>NUCLEOTIDE SEQUENCE [LARGE SCALE GENOMIC DNA]</scope>
    <source>
        <strain evidence="4 7">2P01AA</strain>
    </source>
</reference>
<accession>A0A1E7R457</accession>
<evidence type="ECO:0000313" key="7">
    <source>
        <dbReference type="Proteomes" id="UP000233553"/>
    </source>
</evidence>
<protein>
    <recommendedName>
        <fullName evidence="2">YdbS-like PH domain-containing protein</fullName>
    </recommendedName>
</protein>
<dbReference type="AlphaFoldDB" id="A0A653KAG2"/>
<keyword evidence="1" id="KW-1133">Transmembrane helix</keyword>
<dbReference type="RefSeq" id="WP_004652218.1">
    <property type="nucleotide sequence ID" value="NZ_CP158965.1"/>
</dbReference>
<evidence type="ECO:0000313" key="5">
    <source>
        <dbReference type="EMBL" id="VXA57761.1"/>
    </source>
</evidence>
<keyword evidence="1" id="KW-0812">Transmembrane</keyword>
<evidence type="ECO:0000313" key="4">
    <source>
        <dbReference type="EMBL" id="PKF36273.1"/>
    </source>
</evidence>
<dbReference type="InterPro" id="IPR005182">
    <property type="entry name" value="YdbS-like_PH"/>
</dbReference>
<dbReference type="OrthoDB" id="155986at2"/>
<dbReference type="EMBL" id="CABWKZ010000045">
    <property type="protein sequence ID" value="VXA57761.1"/>
    <property type="molecule type" value="Genomic_DNA"/>
</dbReference>
<dbReference type="EMBL" id="APOI01000007">
    <property type="protein sequence ID" value="ENU24868.1"/>
    <property type="molecule type" value="Genomic_DNA"/>
</dbReference>
<dbReference type="Proteomes" id="UP000233553">
    <property type="component" value="Unassembled WGS sequence"/>
</dbReference>
<name>A0A653KAG2_9GAMM</name>
<evidence type="ECO:0000313" key="3">
    <source>
        <dbReference type="EMBL" id="ENU24868.1"/>
    </source>
</evidence>
<evidence type="ECO:0000313" key="8">
    <source>
        <dbReference type="Proteomes" id="UP000430404"/>
    </source>
</evidence>
<dbReference type="Pfam" id="PF03703">
    <property type="entry name" value="bPH_2"/>
    <property type="match status" value="1"/>
</dbReference>
<dbReference type="PANTHER" id="PTHR37938:SF1">
    <property type="entry name" value="BLL0215 PROTEIN"/>
    <property type="match status" value="1"/>
</dbReference>
<accession>A0A653KAG2</accession>
<dbReference type="Proteomes" id="UP000430404">
    <property type="component" value="Unassembled WGS sequence"/>
</dbReference>
<evidence type="ECO:0000313" key="6">
    <source>
        <dbReference type="Proteomes" id="UP000013034"/>
    </source>
</evidence>
<sequence length="134" mass="15692">MENVEWQGTPSQISNLAYFVVCGVLFFLVIPLLLILWRWLQTKYTKYELTSERLIMSKGVLNKTTNQLELYRVRDYRHEQPFFLRIFGLSNIVLISTDKTDKVLNLIAIRDGGDLITQIRSNVEGLRRSKSRII</sequence>
<dbReference type="PANTHER" id="PTHR37938">
    <property type="entry name" value="BLL0215 PROTEIN"/>
    <property type="match status" value="1"/>
</dbReference>
<keyword evidence="1" id="KW-0472">Membrane</keyword>
<evidence type="ECO:0000259" key="2">
    <source>
        <dbReference type="Pfam" id="PF03703"/>
    </source>
</evidence>
<dbReference type="EMBL" id="PISJ01000003">
    <property type="protein sequence ID" value="PKF36273.1"/>
    <property type="molecule type" value="Genomic_DNA"/>
</dbReference>
<evidence type="ECO:0000256" key="1">
    <source>
        <dbReference type="SAM" id="Phobius"/>
    </source>
</evidence>
<keyword evidence="6" id="KW-1185">Reference proteome</keyword>
<reference evidence="3 6" key="1">
    <citation type="submission" date="2013-02" db="EMBL/GenBank/DDBJ databases">
        <title>The Genome Sequence of Acinetobacter sp. NIPH 809.</title>
        <authorList>
            <consortium name="The Broad Institute Genome Sequencing Platform"/>
            <consortium name="The Broad Institute Genome Sequencing Center for Infectious Disease"/>
            <person name="Cerqueira G."/>
            <person name="Feldgarden M."/>
            <person name="Courvalin P."/>
            <person name="Perichon B."/>
            <person name="Grillot-Courvalin C."/>
            <person name="Clermont D."/>
            <person name="Rocha E."/>
            <person name="Yoon E.-J."/>
            <person name="Nemec A."/>
            <person name="Walker B."/>
            <person name="Young S.K."/>
            <person name="Zeng Q."/>
            <person name="Gargeya S."/>
            <person name="Fitzgerald M."/>
            <person name="Haas B."/>
            <person name="Abouelleil A."/>
            <person name="Alvarado L."/>
            <person name="Arachchi H.M."/>
            <person name="Berlin A.M."/>
            <person name="Chapman S.B."/>
            <person name="Dewar J."/>
            <person name="Goldberg J."/>
            <person name="Griggs A."/>
            <person name="Gujja S."/>
            <person name="Hansen M."/>
            <person name="Howarth C."/>
            <person name="Imamovic A."/>
            <person name="Larimer J."/>
            <person name="McCowan C."/>
            <person name="Murphy C."/>
            <person name="Neiman D."/>
            <person name="Pearson M."/>
            <person name="Priest M."/>
            <person name="Roberts A."/>
            <person name="Saif S."/>
            <person name="Shea T."/>
            <person name="Sisk P."/>
            <person name="Sykes S."/>
            <person name="Wortman J."/>
            <person name="Nusbaum C."/>
            <person name="Birren B."/>
        </authorList>
    </citation>
    <scope>NUCLEOTIDE SEQUENCE [LARGE SCALE GENOMIC DNA]</scope>
    <source>
        <strain evidence="3 6">NIPH 809</strain>
    </source>
</reference>
<dbReference type="Proteomes" id="UP000013034">
    <property type="component" value="Unassembled WGS sequence"/>
</dbReference>